<evidence type="ECO:0000256" key="2">
    <source>
        <dbReference type="ARBA" id="ARBA00009533"/>
    </source>
</evidence>
<dbReference type="GO" id="GO:0019752">
    <property type="term" value="P:carboxylic acid metabolic process"/>
    <property type="evidence" value="ECO:0007669"/>
    <property type="project" value="InterPro"/>
</dbReference>
<dbReference type="GO" id="GO:0004058">
    <property type="term" value="F:aromatic-L-amino-acid decarboxylase activity"/>
    <property type="evidence" value="ECO:0007669"/>
    <property type="project" value="UniProtKB-ARBA"/>
</dbReference>
<keyword evidence="4 6" id="KW-0663">Pyridoxal phosphate</keyword>
<reference evidence="8 9" key="1">
    <citation type="journal article" date="2015" name="Antonie Van Leeuwenhoek">
        <title>Streptomyces klenkii sp. nov., isolated from deep marine sediment.</title>
        <authorList>
            <person name="Veyisoglu A."/>
            <person name="Sahin N."/>
        </authorList>
    </citation>
    <scope>NUCLEOTIDE SEQUENCE [LARGE SCALE GENOMIC DNA]</scope>
    <source>
        <strain evidence="8 9">KCTC 29202</strain>
    </source>
</reference>
<evidence type="ECO:0000313" key="8">
    <source>
        <dbReference type="EMBL" id="RKN77319.1"/>
    </source>
</evidence>
<comment type="similarity">
    <text evidence="2 7">Belongs to the group II decarboxylase family.</text>
</comment>
<proteinExistence type="inferred from homology"/>
<dbReference type="Gene3D" id="1.20.1340.10">
    <property type="entry name" value="dopa decarboxylase, N-terminal domain"/>
    <property type="match status" value="1"/>
</dbReference>
<feature type="modified residue" description="N6-(pyridoxal phosphate)lysine" evidence="6">
    <location>
        <position position="314"/>
    </location>
</feature>
<dbReference type="EMBL" id="RBAM01000001">
    <property type="protein sequence ID" value="RKN77319.1"/>
    <property type="molecule type" value="Genomic_DNA"/>
</dbReference>
<dbReference type="GO" id="GO:0030170">
    <property type="term" value="F:pyridoxal phosphate binding"/>
    <property type="evidence" value="ECO:0007669"/>
    <property type="project" value="InterPro"/>
</dbReference>
<evidence type="ECO:0000256" key="5">
    <source>
        <dbReference type="ARBA" id="ARBA00023239"/>
    </source>
</evidence>
<sequence>MHTDPPLEPADWEEFRALGKRIVDDIADHLAGLRERPVWQPVPEDVRASFRAGLPAKGMPMADVYEEFRTTVLPFPRGNIHPRFWGWANGSGVPVAAYGDLLASVINCTLGSGGNAAMMVEQQVIEWLQQALRWPAAGSGLLTSGASMGQVTALAAARVAKAPSAAPSTMPSTEPSAGFRDEGAVASGVQFTVYGSEETHHSVDKAVELLGIGRRFFRKVPVDRDFRIDVGALRAAIRADRDAGLHPLCLIGNAGTVNTGAIDPLRTLLEIAREEDLWYHVDGAFGAFAQLLPSHRPLLDGLAEADSLVCDLHKWLYMPFDVSCLLIRSEGVLEAAFSSSADYISSTAAGPSAYPVAFSDRGVEQSRRFRALKVWFALKTHGIGAFAEAIAANVAQVAHLAARVDAAGDLELVARSDLNVACFRYVWPGAAPDAADRVNRGILSRLQTEGLAMPSHTVLDGKFVIRVADNNHRTDVTDFDFLIAQVRAIGAELRAAEESAGPAGPAGTTPTAGGC</sequence>
<evidence type="ECO:0000313" key="9">
    <source>
        <dbReference type="Proteomes" id="UP000270343"/>
    </source>
</evidence>
<keyword evidence="5 7" id="KW-0456">Lyase</keyword>
<comment type="caution">
    <text evidence="8">The sequence shown here is derived from an EMBL/GenBank/DDBJ whole genome shotgun (WGS) entry which is preliminary data.</text>
</comment>
<evidence type="ECO:0000256" key="4">
    <source>
        <dbReference type="ARBA" id="ARBA00022898"/>
    </source>
</evidence>
<dbReference type="GO" id="GO:0006520">
    <property type="term" value="P:amino acid metabolic process"/>
    <property type="evidence" value="ECO:0007669"/>
    <property type="project" value="InterPro"/>
</dbReference>
<dbReference type="SUPFAM" id="SSF53383">
    <property type="entry name" value="PLP-dependent transferases"/>
    <property type="match status" value="1"/>
</dbReference>
<dbReference type="PANTHER" id="PTHR11999">
    <property type="entry name" value="GROUP II PYRIDOXAL-5-PHOSPHATE DECARBOXYLASE"/>
    <property type="match status" value="1"/>
</dbReference>
<evidence type="ECO:0000256" key="7">
    <source>
        <dbReference type="RuleBase" id="RU000382"/>
    </source>
</evidence>
<dbReference type="PANTHER" id="PTHR11999:SF70">
    <property type="entry name" value="MIP05841P"/>
    <property type="match status" value="1"/>
</dbReference>
<dbReference type="InterPro" id="IPR015421">
    <property type="entry name" value="PyrdxlP-dep_Trfase_major"/>
</dbReference>
<comment type="cofactor">
    <cofactor evidence="1 6 7">
        <name>pyridoxal 5'-phosphate</name>
        <dbReference type="ChEBI" id="CHEBI:597326"/>
    </cofactor>
</comment>
<dbReference type="Gene3D" id="3.90.1150.10">
    <property type="entry name" value="Aspartate Aminotransferase, domain 1"/>
    <property type="match status" value="1"/>
</dbReference>
<dbReference type="OrthoDB" id="3335676at2"/>
<dbReference type="AlphaFoldDB" id="A0A3B0BZ01"/>
<dbReference type="Proteomes" id="UP000270343">
    <property type="component" value="Unassembled WGS sequence"/>
</dbReference>
<keyword evidence="3" id="KW-0210">Decarboxylase</keyword>
<dbReference type="Gene3D" id="3.40.640.10">
    <property type="entry name" value="Type I PLP-dependent aspartate aminotransferase-like (Major domain)"/>
    <property type="match status" value="1"/>
</dbReference>
<dbReference type="PRINTS" id="PR00800">
    <property type="entry name" value="YHDCRBOXLASE"/>
</dbReference>
<organism evidence="8 9">
    <name type="scientific">Streptomyces klenkii</name>
    <dbReference type="NCBI Taxonomy" id="1420899"/>
    <lineage>
        <taxon>Bacteria</taxon>
        <taxon>Bacillati</taxon>
        <taxon>Actinomycetota</taxon>
        <taxon>Actinomycetes</taxon>
        <taxon>Kitasatosporales</taxon>
        <taxon>Streptomycetaceae</taxon>
        <taxon>Streptomyces</taxon>
    </lineage>
</organism>
<dbReference type="Pfam" id="PF00282">
    <property type="entry name" value="Pyridoxal_deC"/>
    <property type="match status" value="1"/>
</dbReference>
<dbReference type="InterPro" id="IPR015424">
    <property type="entry name" value="PyrdxlP-dep_Trfase"/>
</dbReference>
<dbReference type="InterPro" id="IPR010977">
    <property type="entry name" value="Aromatic_deC"/>
</dbReference>
<dbReference type="RefSeq" id="WP_120752934.1">
    <property type="nucleotide sequence ID" value="NZ_RBAM01000001.1"/>
</dbReference>
<dbReference type="InterPro" id="IPR002129">
    <property type="entry name" value="PyrdxlP-dep_de-COase"/>
</dbReference>
<protein>
    <submittedName>
        <fullName evidence="8">Amino acid decarboxylase</fullName>
    </submittedName>
</protein>
<accession>A0A3B0BZ01</accession>
<evidence type="ECO:0000256" key="1">
    <source>
        <dbReference type="ARBA" id="ARBA00001933"/>
    </source>
</evidence>
<gene>
    <name evidence="8" type="ORF">D7231_00825</name>
</gene>
<dbReference type="InterPro" id="IPR015422">
    <property type="entry name" value="PyrdxlP-dep_Trfase_small"/>
</dbReference>
<evidence type="ECO:0000256" key="3">
    <source>
        <dbReference type="ARBA" id="ARBA00022793"/>
    </source>
</evidence>
<evidence type="ECO:0000256" key="6">
    <source>
        <dbReference type="PIRSR" id="PIRSR602129-50"/>
    </source>
</evidence>
<keyword evidence="9" id="KW-1185">Reference proteome</keyword>
<name>A0A3B0BZ01_9ACTN</name>